<dbReference type="PANTHER" id="PTHR19282">
    <property type="entry name" value="TETRASPANIN"/>
    <property type="match status" value="1"/>
</dbReference>
<evidence type="ECO:0000256" key="1">
    <source>
        <dbReference type="ARBA" id="ARBA00004141"/>
    </source>
</evidence>
<dbReference type="Pfam" id="PF00335">
    <property type="entry name" value="Tetraspanin"/>
    <property type="match status" value="1"/>
</dbReference>
<comment type="similarity">
    <text evidence="2 7">Belongs to the tetraspanin (TM4SF) family.</text>
</comment>
<dbReference type="InterPro" id="IPR000301">
    <property type="entry name" value="Tetraspanin_animals"/>
</dbReference>
<evidence type="ECO:0000256" key="3">
    <source>
        <dbReference type="ARBA" id="ARBA00022692"/>
    </source>
</evidence>
<dbReference type="InterPro" id="IPR008952">
    <property type="entry name" value="Tetraspanin_EC2_sf"/>
</dbReference>
<dbReference type="Proteomes" id="UP000085678">
    <property type="component" value="Unplaced"/>
</dbReference>
<dbReference type="RefSeq" id="XP_013380729.1">
    <property type="nucleotide sequence ID" value="XM_013525275.1"/>
</dbReference>
<comment type="subcellular location">
    <subcellularLocation>
        <location evidence="1 7">Membrane</location>
        <topology evidence="1 7">Multi-pass membrane protein</topology>
    </subcellularLocation>
</comment>
<dbReference type="STRING" id="7574.A0A1S3H6H2"/>
<keyword evidence="4 7" id="KW-1133">Transmembrane helix</keyword>
<dbReference type="PROSITE" id="PS51257">
    <property type="entry name" value="PROKAR_LIPOPROTEIN"/>
    <property type="match status" value="1"/>
</dbReference>
<dbReference type="AlphaFoldDB" id="A0A1S3H6H2"/>
<feature type="disulfide bond" evidence="6">
    <location>
        <begin position="153"/>
        <end position="170"/>
    </location>
</feature>
<dbReference type="GO" id="GO:0005886">
    <property type="term" value="C:plasma membrane"/>
    <property type="evidence" value="ECO:0007669"/>
    <property type="project" value="TreeGrafter"/>
</dbReference>
<dbReference type="GeneID" id="106151852"/>
<proteinExistence type="inferred from homology"/>
<feature type="transmembrane region" description="Helical" evidence="7">
    <location>
        <begin position="91"/>
        <end position="114"/>
    </location>
</feature>
<evidence type="ECO:0000313" key="8">
    <source>
        <dbReference type="Proteomes" id="UP000085678"/>
    </source>
</evidence>
<dbReference type="KEGG" id="lak:106151852"/>
<evidence type="ECO:0000313" key="9">
    <source>
        <dbReference type="RefSeq" id="XP_013380729.1"/>
    </source>
</evidence>
<evidence type="ECO:0000256" key="7">
    <source>
        <dbReference type="RuleBase" id="RU361218"/>
    </source>
</evidence>
<keyword evidence="5 7" id="KW-0472">Membrane</keyword>
<dbReference type="InParanoid" id="A0A1S3H6H2"/>
<evidence type="ECO:0000256" key="5">
    <source>
        <dbReference type="ARBA" id="ARBA00023136"/>
    </source>
</evidence>
<accession>A0A1S3H6H2</accession>
<name>A0A1S3H6H2_LINAN</name>
<protein>
    <recommendedName>
        <fullName evidence="7">Tetraspanin</fullName>
    </recommendedName>
</protein>
<dbReference type="PIRSF" id="PIRSF002419">
    <property type="entry name" value="Tetraspanin"/>
    <property type="match status" value="1"/>
</dbReference>
<dbReference type="SUPFAM" id="SSF48652">
    <property type="entry name" value="Tetraspanin"/>
    <property type="match status" value="1"/>
</dbReference>
<dbReference type="Gene3D" id="1.10.1450.10">
    <property type="entry name" value="Tetraspanin"/>
    <property type="match status" value="1"/>
</dbReference>
<organism evidence="8 9">
    <name type="scientific">Lingula anatina</name>
    <name type="common">Brachiopod</name>
    <name type="synonym">Lingula unguis</name>
    <dbReference type="NCBI Taxonomy" id="7574"/>
    <lineage>
        <taxon>Eukaryota</taxon>
        <taxon>Metazoa</taxon>
        <taxon>Spiralia</taxon>
        <taxon>Lophotrochozoa</taxon>
        <taxon>Brachiopoda</taxon>
        <taxon>Linguliformea</taxon>
        <taxon>Lingulata</taxon>
        <taxon>Lingulida</taxon>
        <taxon>Linguloidea</taxon>
        <taxon>Lingulidae</taxon>
        <taxon>Lingula</taxon>
    </lineage>
</organism>
<sequence length="226" mass="24315">MGKGEGLGGCYGCIKYLVFAFNFIFWLVGCALVAVGIWALVDKSFADKFGNESVATYIQAAAIFLLIVGGIIMFVGFCGCCGAIRESQCMLGTFFVFLFIFFVALVGAGIYFIVARESFKDGFATTIKAAIDNYDDPSSKSYLTTTQNTFECCGAYGATDYGIKCIGTACGCKVENLLKGCADAMFNQLEEHIYIFAGVAIGMGVIMLLGMIFSMMLCCAIRDTQV</sequence>
<dbReference type="PANTHER" id="PTHR19282:SF551">
    <property type="entry name" value="RE08073P-RELATED"/>
    <property type="match status" value="1"/>
</dbReference>
<keyword evidence="8" id="KW-1185">Reference proteome</keyword>
<feature type="transmembrane region" description="Helical" evidence="7">
    <location>
        <begin position="61"/>
        <end position="84"/>
    </location>
</feature>
<evidence type="ECO:0000256" key="4">
    <source>
        <dbReference type="ARBA" id="ARBA00022989"/>
    </source>
</evidence>
<dbReference type="OrthoDB" id="5870230at2759"/>
<keyword evidence="3 7" id="KW-0812">Transmembrane</keyword>
<gene>
    <name evidence="9" type="primary">LOC106151852</name>
</gene>
<evidence type="ECO:0000256" key="2">
    <source>
        <dbReference type="ARBA" id="ARBA00006840"/>
    </source>
</evidence>
<reference evidence="9" key="1">
    <citation type="submission" date="2025-08" db="UniProtKB">
        <authorList>
            <consortium name="RefSeq"/>
        </authorList>
    </citation>
    <scope>IDENTIFICATION</scope>
    <source>
        <tissue evidence="9">Gonads</tissue>
    </source>
</reference>
<dbReference type="InterPro" id="IPR018499">
    <property type="entry name" value="Tetraspanin/Peripherin"/>
</dbReference>
<feature type="transmembrane region" description="Helical" evidence="7">
    <location>
        <begin position="193"/>
        <end position="221"/>
    </location>
</feature>
<dbReference type="PRINTS" id="PR00259">
    <property type="entry name" value="TMFOUR"/>
</dbReference>
<dbReference type="CDD" id="cd03127">
    <property type="entry name" value="tetraspanin_LEL"/>
    <property type="match status" value="1"/>
</dbReference>
<evidence type="ECO:0000256" key="6">
    <source>
        <dbReference type="PIRSR" id="PIRSR002419-1"/>
    </source>
</evidence>
<feature type="transmembrane region" description="Helical" evidence="7">
    <location>
        <begin position="16"/>
        <end position="41"/>
    </location>
</feature>
<keyword evidence="6" id="KW-1015">Disulfide bond</keyword>
<feature type="disulfide bond" evidence="6">
    <location>
        <begin position="152"/>
        <end position="181"/>
    </location>
</feature>